<evidence type="ECO:0000256" key="1">
    <source>
        <dbReference type="SAM" id="MobiDB-lite"/>
    </source>
</evidence>
<dbReference type="PROSITE" id="PS51257">
    <property type="entry name" value="PROKAR_LIPOPROTEIN"/>
    <property type="match status" value="1"/>
</dbReference>
<feature type="compositionally biased region" description="Basic residues" evidence="1">
    <location>
        <begin position="71"/>
        <end position="85"/>
    </location>
</feature>
<dbReference type="CTD" id="9801846"/>
<evidence type="ECO:0000313" key="3">
    <source>
        <dbReference type="EMBL" id="EFO94735.1"/>
    </source>
</evidence>
<dbReference type="RefSeq" id="XP_003093110.2">
    <property type="nucleotide sequence ID" value="XM_003093062.2"/>
</dbReference>
<proteinExistence type="predicted"/>
<dbReference type="EMBL" id="DS268625">
    <property type="protein sequence ID" value="EFO94735.1"/>
    <property type="molecule type" value="Genomic_DNA"/>
</dbReference>
<dbReference type="eggNOG" id="ENOG502TG2Y">
    <property type="taxonomic scope" value="Eukaryota"/>
</dbReference>
<protein>
    <submittedName>
        <fullName evidence="3">Uncharacterized protein</fullName>
    </submittedName>
</protein>
<dbReference type="FunCoup" id="E3NER0">
    <property type="interactions" value="1758"/>
</dbReference>
<dbReference type="AlphaFoldDB" id="E3NER0"/>
<dbReference type="GeneID" id="9801846"/>
<feature type="region of interest" description="Disordered" evidence="1">
    <location>
        <begin position="71"/>
        <end position="91"/>
    </location>
</feature>
<dbReference type="HOGENOM" id="CLU_1176359_0_0_1"/>
<feature type="signal peptide" evidence="2">
    <location>
        <begin position="1"/>
        <end position="18"/>
    </location>
</feature>
<name>E3NER0_CAERE</name>
<dbReference type="KEGG" id="crq:GCK72_004859"/>
<dbReference type="InParanoid" id="E3NER0"/>
<reference evidence="3" key="1">
    <citation type="submission" date="2007-07" db="EMBL/GenBank/DDBJ databases">
        <title>PCAP assembly of the Caenorhabditis remanei genome.</title>
        <authorList>
            <consortium name="The Caenorhabditis remanei Sequencing Consortium"/>
            <person name="Wilson R.K."/>
        </authorList>
    </citation>
    <scope>NUCLEOTIDE SEQUENCE [LARGE SCALE GENOMIC DNA]</scope>
    <source>
        <strain evidence="3">PB4641</strain>
    </source>
</reference>
<accession>E3NER0</accession>
<evidence type="ECO:0000313" key="4">
    <source>
        <dbReference type="Proteomes" id="UP000008281"/>
    </source>
</evidence>
<sequence>MTICKLLLLCTVFGAVAATWSMSGYACNQPQLYSQCNCPSFCSSYMQQPQYSPCGYSNGCSGGGGGYYPRRRHHHRKHKKPRRKFRFDSDEDEDMALPPRKQVWRVLSEEQGFIEEKSSRVTSGGGASGKTDSSWENEDLWEKKFVTERTRTTPEEKLDSEEFPEITSEEIAESERRMRMRTSTMPPQVVQPQPQPMGGGGLGGLGLGNGGLFGISSGVGVGVPGVGPIGVSSGLGIGK</sequence>
<keyword evidence="2" id="KW-0732">Signal</keyword>
<evidence type="ECO:0000256" key="2">
    <source>
        <dbReference type="SAM" id="SignalP"/>
    </source>
</evidence>
<keyword evidence="4" id="KW-1185">Reference proteome</keyword>
<dbReference type="Proteomes" id="UP000008281">
    <property type="component" value="Unassembled WGS sequence"/>
</dbReference>
<feature type="region of interest" description="Disordered" evidence="1">
    <location>
        <begin position="115"/>
        <end position="136"/>
    </location>
</feature>
<organism evidence="4">
    <name type="scientific">Caenorhabditis remanei</name>
    <name type="common">Caenorhabditis vulgaris</name>
    <dbReference type="NCBI Taxonomy" id="31234"/>
    <lineage>
        <taxon>Eukaryota</taxon>
        <taxon>Metazoa</taxon>
        <taxon>Ecdysozoa</taxon>
        <taxon>Nematoda</taxon>
        <taxon>Chromadorea</taxon>
        <taxon>Rhabditida</taxon>
        <taxon>Rhabditina</taxon>
        <taxon>Rhabditomorpha</taxon>
        <taxon>Rhabditoidea</taxon>
        <taxon>Rhabditidae</taxon>
        <taxon>Peloderinae</taxon>
        <taxon>Caenorhabditis</taxon>
    </lineage>
</organism>
<feature type="chain" id="PRO_5003176467" evidence="2">
    <location>
        <begin position="19"/>
        <end position="239"/>
    </location>
</feature>
<dbReference type="OrthoDB" id="5869712at2759"/>
<feature type="compositionally biased region" description="Low complexity" evidence="1">
    <location>
        <begin position="183"/>
        <end position="192"/>
    </location>
</feature>
<gene>
    <name evidence="3" type="ORF">CRE_11483</name>
</gene>
<dbReference type="OMA" id="SGYACNQ"/>
<feature type="region of interest" description="Disordered" evidence="1">
    <location>
        <begin position="183"/>
        <end position="203"/>
    </location>
</feature>